<evidence type="ECO:0000313" key="5">
    <source>
        <dbReference type="EMBL" id="KAB2573721.1"/>
    </source>
</evidence>
<organism evidence="5 6">
    <name type="scientific">Lasiodiplodia theobromae</name>
    <dbReference type="NCBI Taxonomy" id="45133"/>
    <lineage>
        <taxon>Eukaryota</taxon>
        <taxon>Fungi</taxon>
        <taxon>Dikarya</taxon>
        <taxon>Ascomycota</taxon>
        <taxon>Pezizomycotina</taxon>
        <taxon>Dothideomycetes</taxon>
        <taxon>Dothideomycetes incertae sedis</taxon>
        <taxon>Botryosphaeriales</taxon>
        <taxon>Botryosphaeriaceae</taxon>
        <taxon>Lasiodiplodia</taxon>
    </lineage>
</organism>
<evidence type="ECO:0000256" key="4">
    <source>
        <dbReference type="RuleBase" id="RU003684"/>
    </source>
</evidence>
<gene>
    <name evidence="5" type="ORF">DBV05_g7618</name>
</gene>
<proteinExistence type="inferred from homology"/>
<sequence>MATDTWDPEVLGGGISHYAGVNHGTFLHIAHEEGLIRNTSIHAGIRAPVMRPKGDIRNDIRCGFDMVKAREIDRIGIDGVIERLKQRVGDSNVYISVDIDVLDPAFAPATGTAEPGGWSSRELLSILDGLSGLNVIGADIVEVSPVWDNAGETTVLAAAQVADSLLTLMVQTPVKSKVEELQ</sequence>
<keyword evidence="6" id="KW-1185">Reference proteome</keyword>
<dbReference type="GO" id="GO:0033389">
    <property type="term" value="P:putrescine biosynthetic process from arginine, via agmatine"/>
    <property type="evidence" value="ECO:0007669"/>
    <property type="project" value="TreeGrafter"/>
</dbReference>
<protein>
    <submittedName>
        <fullName evidence="5">Putative agmatinase 1</fullName>
    </submittedName>
</protein>
<comment type="caution">
    <text evidence="5">The sequence shown here is derived from an EMBL/GenBank/DDBJ whole genome shotgun (WGS) entry which is preliminary data.</text>
</comment>
<evidence type="ECO:0000256" key="2">
    <source>
        <dbReference type="ARBA" id="ARBA00022801"/>
    </source>
</evidence>
<dbReference type="GO" id="GO:0008783">
    <property type="term" value="F:agmatinase activity"/>
    <property type="evidence" value="ECO:0007669"/>
    <property type="project" value="TreeGrafter"/>
</dbReference>
<dbReference type="PANTHER" id="PTHR11358:SF28">
    <property type="entry name" value="HYPOTHETICAL ARGINASE FAMILY PROTEIN (EUROFUNG)"/>
    <property type="match status" value="1"/>
</dbReference>
<dbReference type="PANTHER" id="PTHR11358">
    <property type="entry name" value="ARGINASE/AGMATINASE"/>
    <property type="match status" value="1"/>
</dbReference>
<dbReference type="PROSITE" id="PS01053">
    <property type="entry name" value="ARGINASE_1"/>
    <property type="match status" value="1"/>
</dbReference>
<dbReference type="PROSITE" id="PS51409">
    <property type="entry name" value="ARGINASE_2"/>
    <property type="match status" value="1"/>
</dbReference>
<evidence type="ECO:0000256" key="3">
    <source>
        <dbReference type="PROSITE-ProRule" id="PRU00742"/>
    </source>
</evidence>
<dbReference type="Pfam" id="PF00491">
    <property type="entry name" value="Arginase"/>
    <property type="match status" value="1"/>
</dbReference>
<dbReference type="InterPro" id="IPR020855">
    <property type="entry name" value="Ureohydrolase_Mn_BS"/>
</dbReference>
<dbReference type="InterPro" id="IPR023696">
    <property type="entry name" value="Ureohydrolase_dom_sf"/>
</dbReference>
<dbReference type="AlphaFoldDB" id="A0A5N5D7W2"/>
<dbReference type="OrthoDB" id="288726at2759"/>
<dbReference type="GO" id="GO:0046872">
    <property type="term" value="F:metal ion binding"/>
    <property type="evidence" value="ECO:0007669"/>
    <property type="project" value="UniProtKB-KW"/>
</dbReference>
<name>A0A5N5D7W2_9PEZI</name>
<dbReference type="Gene3D" id="3.40.800.10">
    <property type="entry name" value="Ureohydrolase domain"/>
    <property type="match status" value="1"/>
</dbReference>
<reference evidence="5 6" key="1">
    <citation type="journal article" date="2019" name="Sci. Rep.">
        <title>A multi-omics analysis of the grapevine pathogen Lasiodiplodia theobromae reveals that temperature affects the expression of virulence- and pathogenicity-related genes.</title>
        <authorList>
            <person name="Felix C."/>
            <person name="Meneses R."/>
            <person name="Goncalves M.F.M."/>
            <person name="Tilleman L."/>
            <person name="Duarte A.S."/>
            <person name="Jorrin-Novo J.V."/>
            <person name="Van de Peer Y."/>
            <person name="Deforce D."/>
            <person name="Van Nieuwerburgh F."/>
            <person name="Esteves A.C."/>
            <person name="Alves A."/>
        </authorList>
    </citation>
    <scope>NUCLEOTIDE SEQUENCE [LARGE SCALE GENOMIC DNA]</scope>
    <source>
        <strain evidence="5 6">LA-SOL3</strain>
    </source>
</reference>
<dbReference type="InterPro" id="IPR006035">
    <property type="entry name" value="Ureohydrolase"/>
</dbReference>
<accession>A0A5N5D7W2</accession>
<evidence type="ECO:0000313" key="6">
    <source>
        <dbReference type="Proteomes" id="UP000325902"/>
    </source>
</evidence>
<keyword evidence="2 4" id="KW-0378">Hydrolase</keyword>
<keyword evidence="1" id="KW-0479">Metal-binding</keyword>
<dbReference type="SUPFAM" id="SSF52768">
    <property type="entry name" value="Arginase/deacetylase"/>
    <property type="match status" value="1"/>
</dbReference>
<dbReference type="Proteomes" id="UP000325902">
    <property type="component" value="Unassembled WGS sequence"/>
</dbReference>
<comment type="similarity">
    <text evidence="3 4">Belongs to the arginase family.</text>
</comment>
<dbReference type="EMBL" id="VCHE01000054">
    <property type="protein sequence ID" value="KAB2573721.1"/>
    <property type="molecule type" value="Genomic_DNA"/>
</dbReference>
<evidence type="ECO:0000256" key="1">
    <source>
        <dbReference type="ARBA" id="ARBA00022723"/>
    </source>
</evidence>